<evidence type="ECO:0000313" key="3">
    <source>
        <dbReference type="EMBL" id="CZQ99682.1"/>
    </source>
</evidence>
<sequence>MKNKGVKLKDIKIKLLPNQAQKDQIDINIQLRRFVKNQMLNMQQARYENGGKYVNKFGMNYLIKMMKLEYPFQKLWHFSAEQSPRENDCPQEPAGNPSQLGRIRGIVAAAFPGGSRKEPQHPSHLCL</sequence>
<dbReference type="Proteomes" id="UP000242754">
    <property type="component" value="Unassembled WGS sequence"/>
</dbReference>
<gene>
    <name evidence="3" type="ORF">Tpal_2404</name>
</gene>
<proteinExistence type="predicted"/>
<evidence type="ECO:0000313" key="4">
    <source>
        <dbReference type="Proteomes" id="UP000242754"/>
    </source>
</evidence>
<organism evidence="3 4">
    <name type="scientific">Trichococcus palustris</name>
    <dbReference type="NCBI Taxonomy" id="140314"/>
    <lineage>
        <taxon>Bacteria</taxon>
        <taxon>Bacillati</taxon>
        <taxon>Bacillota</taxon>
        <taxon>Bacilli</taxon>
        <taxon>Lactobacillales</taxon>
        <taxon>Carnobacteriaceae</taxon>
        <taxon>Trichococcus</taxon>
    </lineage>
</organism>
<keyword evidence="4" id="KW-1185">Reference proteome</keyword>
<dbReference type="Pfam" id="PF12323">
    <property type="entry name" value="HTH_OrfB_IS605"/>
    <property type="match status" value="1"/>
</dbReference>
<dbReference type="STRING" id="140314.SAMN04488076_10735"/>
<dbReference type="AlphaFoldDB" id="A0A143YY41"/>
<dbReference type="RefSeq" id="WP_087033953.1">
    <property type="nucleotide sequence ID" value="NZ_FJNE01000008.1"/>
</dbReference>
<feature type="region of interest" description="Disordered" evidence="1">
    <location>
        <begin position="81"/>
        <end position="101"/>
    </location>
</feature>
<protein>
    <recommendedName>
        <fullName evidence="2">Transposase putative helix-turn-helix domain-containing protein</fullName>
    </recommendedName>
</protein>
<reference evidence="3 4" key="1">
    <citation type="submission" date="2016-02" db="EMBL/GenBank/DDBJ databases">
        <authorList>
            <person name="Wen L."/>
            <person name="He K."/>
            <person name="Yang H."/>
        </authorList>
    </citation>
    <scope>NUCLEOTIDE SEQUENCE [LARGE SCALE GENOMIC DNA]</scope>
    <source>
        <strain evidence="3">Trichococcus palustris</strain>
    </source>
</reference>
<dbReference type="EMBL" id="FJNE01000008">
    <property type="protein sequence ID" value="CZQ99682.1"/>
    <property type="molecule type" value="Genomic_DNA"/>
</dbReference>
<feature type="domain" description="Transposase putative helix-turn-helix" evidence="2">
    <location>
        <begin position="8"/>
        <end position="52"/>
    </location>
</feature>
<accession>A0A143YY41</accession>
<dbReference type="InterPro" id="IPR021027">
    <property type="entry name" value="Transposase_put_HTH"/>
</dbReference>
<evidence type="ECO:0000259" key="2">
    <source>
        <dbReference type="Pfam" id="PF12323"/>
    </source>
</evidence>
<evidence type="ECO:0000256" key="1">
    <source>
        <dbReference type="SAM" id="MobiDB-lite"/>
    </source>
</evidence>
<name>A0A143YY41_9LACT</name>